<evidence type="ECO:0000313" key="2">
    <source>
        <dbReference type="EMBL" id="KAK3906189.1"/>
    </source>
</evidence>
<evidence type="ECO:0000256" key="1">
    <source>
        <dbReference type="SAM" id="MobiDB-lite"/>
    </source>
</evidence>
<feature type="compositionally biased region" description="Acidic residues" evidence="1">
    <location>
        <begin position="319"/>
        <end position="329"/>
    </location>
</feature>
<feature type="compositionally biased region" description="Low complexity" evidence="1">
    <location>
        <begin position="427"/>
        <end position="446"/>
    </location>
</feature>
<dbReference type="EMBL" id="MU855334">
    <property type="protein sequence ID" value="KAK3906189.1"/>
    <property type="molecule type" value="Genomic_DNA"/>
</dbReference>
<accession>A0AAN6MSL5</accession>
<evidence type="ECO:0000313" key="3">
    <source>
        <dbReference type="Proteomes" id="UP001303889"/>
    </source>
</evidence>
<feature type="compositionally biased region" description="Basic and acidic residues" evidence="1">
    <location>
        <begin position="23"/>
        <end position="33"/>
    </location>
</feature>
<feature type="compositionally biased region" description="Polar residues" evidence="1">
    <location>
        <begin position="481"/>
        <end position="493"/>
    </location>
</feature>
<feature type="compositionally biased region" description="Basic residues" evidence="1">
    <location>
        <begin position="469"/>
        <end position="480"/>
    </location>
</feature>
<feature type="compositionally biased region" description="Polar residues" evidence="1">
    <location>
        <begin position="365"/>
        <end position="374"/>
    </location>
</feature>
<keyword evidence="3" id="KW-1185">Reference proteome</keyword>
<feature type="compositionally biased region" description="Polar residues" evidence="1">
    <location>
        <begin position="505"/>
        <end position="525"/>
    </location>
</feature>
<reference evidence="2" key="1">
    <citation type="journal article" date="2023" name="Mol. Phylogenet. Evol.">
        <title>Genome-scale phylogeny and comparative genomics of the fungal order Sordariales.</title>
        <authorList>
            <person name="Hensen N."/>
            <person name="Bonometti L."/>
            <person name="Westerberg I."/>
            <person name="Brannstrom I.O."/>
            <person name="Guillou S."/>
            <person name="Cros-Aarteil S."/>
            <person name="Calhoun S."/>
            <person name="Haridas S."/>
            <person name="Kuo A."/>
            <person name="Mondo S."/>
            <person name="Pangilinan J."/>
            <person name="Riley R."/>
            <person name="LaButti K."/>
            <person name="Andreopoulos B."/>
            <person name="Lipzen A."/>
            <person name="Chen C."/>
            <person name="Yan M."/>
            <person name="Daum C."/>
            <person name="Ng V."/>
            <person name="Clum A."/>
            <person name="Steindorff A."/>
            <person name="Ohm R.A."/>
            <person name="Martin F."/>
            <person name="Silar P."/>
            <person name="Natvig D.O."/>
            <person name="Lalanne C."/>
            <person name="Gautier V."/>
            <person name="Ament-Velasquez S.L."/>
            <person name="Kruys A."/>
            <person name="Hutchinson M.I."/>
            <person name="Powell A.J."/>
            <person name="Barry K."/>
            <person name="Miller A.N."/>
            <person name="Grigoriev I.V."/>
            <person name="Debuchy R."/>
            <person name="Gladieux P."/>
            <person name="Hiltunen Thoren M."/>
            <person name="Johannesson H."/>
        </authorList>
    </citation>
    <scope>NUCLEOTIDE SEQUENCE</scope>
    <source>
        <strain evidence="2">CBS 103.79</strain>
    </source>
</reference>
<organism evidence="2 3">
    <name type="scientific">Staphylotrichum tortipilum</name>
    <dbReference type="NCBI Taxonomy" id="2831512"/>
    <lineage>
        <taxon>Eukaryota</taxon>
        <taxon>Fungi</taxon>
        <taxon>Dikarya</taxon>
        <taxon>Ascomycota</taxon>
        <taxon>Pezizomycotina</taxon>
        <taxon>Sordariomycetes</taxon>
        <taxon>Sordariomycetidae</taxon>
        <taxon>Sordariales</taxon>
        <taxon>Chaetomiaceae</taxon>
        <taxon>Staphylotrichum</taxon>
    </lineage>
</organism>
<reference evidence="2" key="2">
    <citation type="submission" date="2023-05" db="EMBL/GenBank/DDBJ databases">
        <authorList>
            <consortium name="Lawrence Berkeley National Laboratory"/>
            <person name="Steindorff A."/>
            <person name="Hensen N."/>
            <person name="Bonometti L."/>
            <person name="Westerberg I."/>
            <person name="Brannstrom I.O."/>
            <person name="Guillou S."/>
            <person name="Cros-Aarteil S."/>
            <person name="Calhoun S."/>
            <person name="Haridas S."/>
            <person name="Kuo A."/>
            <person name="Mondo S."/>
            <person name="Pangilinan J."/>
            <person name="Riley R."/>
            <person name="Labutti K."/>
            <person name="Andreopoulos B."/>
            <person name="Lipzen A."/>
            <person name="Chen C."/>
            <person name="Yanf M."/>
            <person name="Daum C."/>
            <person name="Ng V."/>
            <person name="Clum A."/>
            <person name="Ohm R."/>
            <person name="Martin F."/>
            <person name="Silar P."/>
            <person name="Natvig D."/>
            <person name="Lalanne C."/>
            <person name="Gautier V."/>
            <person name="Ament-Velasquez S.L."/>
            <person name="Kruys A."/>
            <person name="Hutchinson M.I."/>
            <person name="Powell A.J."/>
            <person name="Barry K."/>
            <person name="Miller A.N."/>
            <person name="Grigoriev I.V."/>
            <person name="Debuchy R."/>
            <person name="Gladieux P."/>
            <person name="Thoren M.H."/>
            <person name="Johannesson H."/>
        </authorList>
    </citation>
    <scope>NUCLEOTIDE SEQUENCE</scope>
    <source>
        <strain evidence="2">CBS 103.79</strain>
    </source>
</reference>
<feature type="region of interest" description="Disordered" evidence="1">
    <location>
        <begin position="1"/>
        <end position="147"/>
    </location>
</feature>
<feature type="compositionally biased region" description="Basic and acidic residues" evidence="1">
    <location>
        <begin position="91"/>
        <end position="100"/>
    </location>
</feature>
<feature type="compositionally biased region" description="Basic and acidic residues" evidence="1">
    <location>
        <begin position="191"/>
        <end position="208"/>
    </location>
</feature>
<gene>
    <name evidence="2" type="ORF">C8A05DRAFT_12075</name>
</gene>
<dbReference type="AlphaFoldDB" id="A0AAN6MSL5"/>
<sequence length="574" mass="62851">MDEEKSPRWGDTQPTVSPSPADRILDRKIEKRGLTQGFSSNLARKAMPATRKVSDRSVRDMVTLFEESATVSKNKSSDSPRQAAGGATLRESGRDREEVNRGTNDSGNRDNSSDKAAATLEELHPEKSQLSGPETTRPAMFPSPQGGYQVEDYSLTLLKHKCYFNNRPLGRCLDDDQQEQSNQTRIQRVGSKKETENKNREAGSKKDTIPLANTQPSAPVQQLDSLMSELLIWQGASESSKPGLDQWWESRDRDEPEGFWKNVRDQLWVDEEEIYEAKIRQAARKGSVAVSDTGSERLEMKPSISASTLHASFCSDLELGTELEPELEPELSLPPMPTRPPPPVPPPSSPMPASPASQPVKPDSTAPSQAPTSDHPQEDAPWDDPPTLSYRISTDDADISDLPSRASPEPILPIVPTNPATNHIRYPSSPWTRPPTWRSPSSLRSSSPPPALPPQLLASTPPNPAPRPRSNHARARHRTHSSSAQPPSLSTAHSLADRSSGHRTPATSTSSVATWGRSSGTAATTDRSRCTTEDAVAVVVPPPVRRRLTTEEKLWEIDAFLSSAEGGEGREGWI</sequence>
<feature type="compositionally biased region" description="Polar residues" evidence="1">
    <location>
        <begin position="69"/>
        <end position="80"/>
    </location>
</feature>
<dbReference type="Proteomes" id="UP001303889">
    <property type="component" value="Unassembled WGS sequence"/>
</dbReference>
<feature type="region of interest" description="Disordered" evidence="1">
    <location>
        <begin position="282"/>
        <end position="534"/>
    </location>
</feature>
<proteinExistence type="predicted"/>
<name>A0AAN6MSL5_9PEZI</name>
<feature type="region of interest" description="Disordered" evidence="1">
    <location>
        <begin position="174"/>
        <end position="215"/>
    </location>
</feature>
<feature type="compositionally biased region" description="Pro residues" evidence="1">
    <location>
        <begin position="332"/>
        <end position="353"/>
    </location>
</feature>
<protein>
    <submittedName>
        <fullName evidence="2">Uncharacterized protein</fullName>
    </submittedName>
</protein>
<comment type="caution">
    <text evidence="2">The sequence shown here is derived from an EMBL/GenBank/DDBJ whole genome shotgun (WGS) entry which is preliminary data.</text>
</comment>